<accession>A0A368FX48</accession>
<feature type="chain" id="PRO_5016909964" evidence="1">
    <location>
        <begin position="19"/>
        <end position="122"/>
    </location>
</feature>
<name>A0A368FX48_ANCCA</name>
<feature type="signal peptide" evidence="1">
    <location>
        <begin position="1"/>
        <end position="18"/>
    </location>
</feature>
<reference evidence="2 3" key="1">
    <citation type="submission" date="2014-10" db="EMBL/GenBank/DDBJ databases">
        <title>Draft genome of the hookworm Ancylostoma caninum.</title>
        <authorList>
            <person name="Mitreva M."/>
        </authorList>
    </citation>
    <scope>NUCLEOTIDE SEQUENCE [LARGE SCALE GENOMIC DNA]</scope>
    <source>
        <strain evidence="2 3">Baltimore</strain>
    </source>
</reference>
<evidence type="ECO:0000256" key="1">
    <source>
        <dbReference type="SAM" id="SignalP"/>
    </source>
</evidence>
<evidence type="ECO:0000313" key="2">
    <source>
        <dbReference type="EMBL" id="RCN35335.1"/>
    </source>
</evidence>
<sequence>MKWLFVLLLATAAPGIFAIWNCTDLATDIRDKIKEYHKEFQNLYTDVLQTYECLLEQRAKLKHEDPSFRLPPWYDFIKANGTVEEALKASNVTVKLQKTAPTLYGCFYNATLLCVYNDKFKD</sequence>
<dbReference type="EMBL" id="JOJR01000675">
    <property type="protein sequence ID" value="RCN35335.1"/>
    <property type="molecule type" value="Genomic_DNA"/>
</dbReference>
<proteinExistence type="predicted"/>
<dbReference type="AlphaFoldDB" id="A0A368FX48"/>
<keyword evidence="1" id="KW-0732">Signal</keyword>
<organism evidence="2 3">
    <name type="scientific">Ancylostoma caninum</name>
    <name type="common">Dog hookworm</name>
    <dbReference type="NCBI Taxonomy" id="29170"/>
    <lineage>
        <taxon>Eukaryota</taxon>
        <taxon>Metazoa</taxon>
        <taxon>Ecdysozoa</taxon>
        <taxon>Nematoda</taxon>
        <taxon>Chromadorea</taxon>
        <taxon>Rhabditida</taxon>
        <taxon>Rhabditina</taxon>
        <taxon>Rhabditomorpha</taxon>
        <taxon>Strongyloidea</taxon>
        <taxon>Ancylostomatidae</taxon>
        <taxon>Ancylostomatinae</taxon>
        <taxon>Ancylostoma</taxon>
    </lineage>
</organism>
<protein>
    <submittedName>
        <fullName evidence="2">Uncharacterized protein</fullName>
    </submittedName>
</protein>
<keyword evidence="3" id="KW-1185">Reference proteome</keyword>
<dbReference type="Proteomes" id="UP000252519">
    <property type="component" value="Unassembled WGS sequence"/>
</dbReference>
<evidence type="ECO:0000313" key="3">
    <source>
        <dbReference type="Proteomes" id="UP000252519"/>
    </source>
</evidence>
<gene>
    <name evidence="2" type="ORF">ANCCAN_18802</name>
</gene>
<comment type="caution">
    <text evidence="2">The sequence shown here is derived from an EMBL/GenBank/DDBJ whole genome shotgun (WGS) entry which is preliminary data.</text>
</comment>